<dbReference type="EMBL" id="CM009751">
    <property type="protein sequence ID" value="PUZ63833.1"/>
    <property type="molecule type" value="Genomic_DNA"/>
</dbReference>
<sequence>MSSGVFLQSCYGLLPVLTIYLLTDRYAIVVEDLMTSDNCTSTCSLTFCIYHPKKELHFCQQFAKTRTVSLLC</sequence>
<dbReference type="AlphaFoldDB" id="A0A2T7E7N2"/>
<accession>A0A2T7E7N2</accession>
<dbReference type="Proteomes" id="UP000244336">
    <property type="component" value="Chromosome 3"/>
</dbReference>
<proteinExistence type="predicted"/>
<reference evidence="1 2" key="1">
    <citation type="submission" date="2018-04" db="EMBL/GenBank/DDBJ databases">
        <title>WGS assembly of Panicum hallii var. hallii HAL2.</title>
        <authorList>
            <person name="Lovell J."/>
            <person name="Jenkins J."/>
            <person name="Lowry D."/>
            <person name="Mamidi S."/>
            <person name="Sreedasyam A."/>
            <person name="Weng X."/>
            <person name="Barry K."/>
            <person name="Bonette J."/>
            <person name="Campitelli B."/>
            <person name="Daum C."/>
            <person name="Gordon S."/>
            <person name="Gould B."/>
            <person name="Lipzen A."/>
            <person name="MacQueen A."/>
            <person name="Palacio-Mejia J."/>
            <person name="Plott C."/>
            <person name="Shakirov E."/>
            <person name="Shu S."/>
            <person name="Yoshinaga Y."/>
            <person name="Zane M."/>
            <person name="Rokhsar D."/>
            <person name="Grimwood J."/>
            <person name="Schmutz J."/>
            <person name="Juenger T."/>
        </authorList>
    </citation>
    <scope>NUCLEOTIDE SEQUENCE [LARGE SCALE GENOMIC DNA]</scope>
    <source>
        <strain evidence="2">cv. HAL2</strain>
    </source>
</reference>
<name>A0A2T7E7N2_9POAL</name>
<evidence type="ECO:0000313" key="2">
    <source>
        <dbReference type="Proteomes" id="UP000244336"/>
    </source>
</evidence>
<dbReference type="InterPro" id="IPR035896">
    <property type="entry name" value="AN1-like_Znf"/>
</dbReference>
<protein>
    <submittedName>
        <fullName evidence="1">Uncharacterized protein</fullName>
    </submittedName>
</protein>
<keyword evidence="2" id="KW-1185">Reference proteome</keyword>
<organism evidence="1 2">
    <name type="scientific">Panicum hallii var. hallii</name>
    <dbReference type="NCBI Taxonomy" id="1504633"/>
    <lineage>
        <taxon>Eukaryota</taxon>
        <taxon>Viridiplantae</taxon>
        <taxon>Streptophyta</taxon>
        <taxon>Embryophyta</taxon>
        <taxon>Tracheophyta</taxon>
        <taxon>Spermatophyta</taxon>
        <taxon>Magnoliopsida</taxon>
        <taxon>Liliopsida</taxon>
        <taxon>Poales</taxon>
        <taxon>Poaceae</taxon>
        <taxon>PACMAD clade</taxon>
        <taxon>Panicoideae</taxon>
        <taxon>Panicodae</taxon>
        <taxon>Paniceae</taxon>
        <taxon>Panicinae</taxon>
        <taxon>Panicum</taxon>
        <taxon>Panicum sect. Panicum</taxon>
    </lineage>
</organism>
<dbReference type="Gramene" id="PUZ63833">
    <property type="protein sequence ID" value="PUZ63833"/>
    <property type="gene ID" value="GQ55_3G098200"/>
</dbReference>
<evidence type="ECO:0000313" key="1">
    <source>
        <dbReference type="EMBL" id="PUZ63833.1"/>
    </source>
</evidence>
<gene>
    <name evidence="1" type="ORF">GQ55_3G098200</name>
</gene>
<dbReference type="SUPFAM" id="SSF118310">
    <property type="entry name" value="AN1-like Zinc finger"/>
    <property type="match status" value="1"/>
</dbReference>